<dbReference type="SUPFAM" id="SSF54909">
    <property type="entry name" value="Dimeric alpha+beta barrel"/>
    <property type="match status" value="1"/>
</dbReference>
<dbReference type="OrthoDB" id="165208at2"/>
<dbReference type="EMBL" id="FQYX01000051">
    <property type="protein sequence ID" value="SHJ88694.1"/>
    <property type="molecule type" value="Genomic_DNA"/>
</dbReference>
<dbReference type="RefSeq" id="WP_072765997.1">
    <property type="nucleotide sequence ID" value="NZ_FQYX01000051.1"/>
</dbReference>
<evidence type="ECO:0000313" key="1">
    <source>
        <dbReference type="EMBL" id="SHJ88694.1"/>
    </source>
</evidence>
<dbReference type="Proteomes" id="UP000184231">
    <property type="component" value="Unassembled WGS sequence"/>
</dbReference>
<dbReference type="InterPro" id="IPR011008">
    <property type="entry name" value="Dimeric_a/b-barrel"/>
</dbReference>
<accession>A0A1M6MZ80</accession>
<organism evidence="1 2">
    <name type="scientific">Arenibacter nanhaiticus</name>
    <dbReference type="NCBI Taxonomy" id="558155"/>
    <lineage>
        <taxon>Bacteria</taxon>
        <taxon>Pseudomonadati</taxon>
        <taxon>Bacteroidota</taxon>
        <taxon>Flavobacteriia</taxon>
        <taxon>Flavobacteriales</taxon>
        <taxon>Flavobacteriaceae</taxon>
        <taxon>Arenibacter</taxon>
    </lineage>
</organism>
<sequence>MTARVWEGKTRIEHSETYAKIIEERDIPDYRKTDGFIKLSFLKRSDNEFTYFKLLTFWTDLKIIKNFTGPNFEQAVSYKEDEQYLVDFPGNVIHYDVFAE</sequence>
<dbReference type="AlphaFoldDB" id="A0A1M6MZ80"/>
<keyword evidence="2" id="KW-1185">Reference proteome</keyword>
<protein>
    <recommendedName>
        <fullName evidence="3">Antibiotic biosynthesis monooxygenase</fullName>
    </recommendedName>
</protein>
<gene>
    <name evidence="1" type="ORF">SAMN04487911_1513</name>
</gene>
<evidence type="ECO:0008006" key="3">
    <source>
        <dbReference type="Google" id="ProtNLM"/>
    </source>
</evidence>
<reference evidence="1 2" key="1">
    <citation type="submission" date="2016-11" db="EMBL/GenBank/DDBJ databases">
        <authorList>
            <person name="Jaros S."/>
            <person name="Januszkiewicz K."/>
            <person name="Wedrychowicz H."/>
        </authorList>
    </citation>
    <scope>NUCLEOTIDE SEQUENCE [LARGE SCALE GENOMIC DNA]</scope>
    <source>
        <strain evidence="1 2">CGMCC 1.8863</strain>
    </source>
</reference>
<name>A0A1M6MZ80_9FLAO</name>
<evidence type="ECO:0000313" key="2">
    <source>
        <dbReference type="Proteomes" id="UP000184231"/>
    </source>
</evidence>
<dbReference type="STRING" id="558155.SAMN04487911_1513"/>
<proteinExistence type="predicted"/>